<gene>
    <name evidence="16" type="ORF">THAPSDRAFT_5557</name>
</gene>
<dbReference type="PROSITE" id="PS01136">
    <property type="entry name" value="UPF0034"/>
    <property type="match status" value="1"/>
</dbReference>
<dbReference type="EC" id="1.3.1.88" evidence="9"/>
<evidence type="ECO:0000256" key="8">
    <source>
        <dbReference type="ARBA" id="ARBA00038313"/>
    </source>
</evidence>
<dbReference type="GeneID" id="7445162"/>
<dbReference type="eggNOG" id="KOG2335">
    <property type="taxonomic scope" value="Eukaryota"/>
</dbReference>
<dbReference type="Proteomes" id="UP000001449">
    <property type="component" value="Chromosome 5"/>
</dbReference>
<comment type="catalytic activity">
    <reaction evidence="11">
        <text>5,6-dihydrouridine(16) in tRNA + NADP(+) = uridine(16) in tRNA + NADPH + H(+)</text>
        <dbReference type="Rhea" id="RHEA:53376"/>
        <dbReference type="Rhea" id="RHEA-COMP:13543"/>
        <dbReference type="Rhea" id="RHEA-COMP:13544"/>
        <dbReference type="ChEBI" id="CHEBI:15378"/>
        <dbReference type="ChEBI" id="CHEBI:57783"/>
        <dbReference type="ChEBI" id="CHEBI:58349"/>
        <dbReference type="ChEBI" id="CHEBI:65315"/>
        <dbReference type="ChEBI" id="CHEBI:74443"/>
        <dbReference type="EC" id="1.3.1.88"/>
    </reaction>
    <physiologicalReaction direction="right-to-left" evidence="11">
        <dbReference type="Rhea" id="RHEA:53378"/>
    </physiologicalReaction>
</comment>
<dbReference type="RefSeq" id="XP_002290768.1">
    <property type="nucleotide sequence ID" value="XM_002290732.1"/>
</dbReference>
<reference evidence="16 17" key="2">
    <citation type="journal article" date="2008" name="Nature">
        <title>The Phaeodactylum genome reveals the evolutionary history of diatom genomes.</title>
        <authorList>
            <person name="Bowler C."/>
            <person name="Allen A.E."/>
            <person name="Badger J.H."/>
            <person name="Grimwood J."/>
            <person name="Jabbari K."/>
            <person name="Kuo A."/>
            <person name="Maheswari U."/>
            <person name="Martens C."/>
            <person name="Maumus F."/>
            <person name="Otillar R.P."/>
            <person name="Rayko E."/>
            <person name="Salamov A."/>
            <person name="Vandepoele K."/>
            <person name="Beszteri B."/>
            <person name="Gruber A."/>
            <person name="Heijde M."/>
            <person name="Katinka M."/>
            <person name="Mock T."/>
            <person name="Valentin K."/>
            <person name="Verret F."/>
            <person name="Berges J.A."/>
            <person name="Brownlee C."/>
            <person name="Cadoret J.P."/>
            <person name="Chiovitti A."/>
            <person name="Choi C.J."/>
            <person name="Coesel S."/>
            <person name="De Martino A."/>
            <person name="Detter J.C."/>
            <person name="Durkin C."/>
            <person name="Falciatore A."/>
            <person name="Fournet J."/>
            <person name="Haruta M."/>
            <person name="Huysman M.J."/>
            <person name="Jenkins B.D."/>
            <person name="Jiroutova K."/>
            <person name="Jorgensen R.E."/>
            <person name="Joubert Y."/>
            <person name="Kaplan A."/>
            <person name="Kroger N."/>
            <person name="Kroth P.G."/>
            <person name="La Roche J."/>
            <person name="Lindquist E."/>
            <person name="Lommer M."/>
            <person name="Martin-Jezequel V."/>
            <person name="Lopez P.J."/>
            <person name="Lucas S."/>
            <person name="Mangogna M."/>
            <person name="McGinnis K."/>
            <person name="Medlin L.K."/>
            <person name="Montsant A."/>
            <person name="Oudot-Le Secq M.P."/>
            <person name="Napoli C."/>
            <person name="Obornik M."/>
            <person name="Parker M.S."/>
            <person name="Petit J.L."/>
            <person name="Porcel B.M."/>
            <person name="Poulsen N."/>
            <person name="Robison M."/>
            <person name="Rychlewski L."/>
            <person name="Rynearson T.A."/>
            <person name="Schmutz J."/>
            <person name="Shapiro H."/>
            <person name="Siaut M."/>
            <person name="Stanley M."/>
            <person name="Sussman M.R."/>
            <person name="Taylor A.R."/>
            <person name="Vardi A."/>
            <person name="von Dassow P."/>
            <person name="Vyverman W."/>
            <person name="Willis A."/>
            <person name="Wyrwicz L.S."/>
            <person name="Rokhsar D.S."/>
            <person name="Weissenbach J."/>
            <person name="Armbrust E.V."/>
            <person name="Green B.R."/>
            <person name="Van de Peer Y."/>
            <person name="Grigoriev I.V."/>
        </authorList>
    </citation>
    <scope>NUCLEOTIDE SEQUENCE [LARGE SCALE GENOMIC DNA]</scope>
    <source>
        <strain evidence="16 17">CCMP1335</strain>
    </source>
</reference>
<feature type="domain" description="DUS-like FMN-binding" evidence="15">
    <location>
        <begin position="94"/>
        <end position="375"/>
    </location>
</feature>
<reference evidence="16 17" key="1">
    <citation type="journal article" date="2004" name="Science">
        <title>The genome of the diatom Thalassiosira pseudonana: ecology, evolution, and metabolism.</title>
        <authorList>
            <person name="Armbrust E.V."/>
            <person name="Berges J.A."/>
            <person name="Bowler C."/>
            <person name="Green B.R."/>
            <person name="Martinez D."/>
            <person name="Putnam N.H."/>
            <person name="Zhou S."/>
            <person name="Allen A.E."/>
            <person name="Apt K.E."/>
            <person name="Bechner M."/>
            <person name="Brzezinski M.A."/>
            <person name="Chaal B.K."/>
            <person name="Chiovitti A."/>
            <person name="Davis A.K."/>
            <person name="Demarest M.S."/>
            <person name="Detter J.C."/>
            <person name="Glavina T."/>
            <person name="Goodstein D."/>
            <person name="Hadi M.Z."/>
            <person name="Hellsten U."/>
            <person name="Hildebrand M."/>
            <person name="Jenkins B.D."/>
            <person name="Jurka J."/>
            <person name="Kapitonov V.V."/>
            <person name="Kroger N."/>
            <person name="Lau W.W."/>
            <person name="Lane T.W."/>
            <person name="Larimer F.W."/>
            <person name="Lippmeier J.C."/>
            <person name="Lucas S."/>
            <person name="Medina M."/>
            <person name="Montsant A."/>
            <person name="Obornik M."/>
            <person name="Parker M.S."/>
            <person name="Palenik B."/>
            <person name="Pazour G.J."/>
            <person name="Richardson P.M."/>
            <person name="Rynearson T.A."/>
            <person name="Saito M.A."/>
            <person name="Schwartz D.C."/>
            <person name="Thamatrakoln K."/>
            <person name="Valentin K."/>
            <person name="Vardi A."/>
            <person name="Wilkerson F.P."/>
            <person name="Rokhsar D.S."/>
        </authorList>
    </citation>
    <scope>NUCLEOTIDE SEQUENCE [LARGE SCALE GENOMIC DNA]</scope>
    <source>
        <strain evidence="16 17">CCMP1335</strain>
    </source>
</reference>
<evidence type="ECO:0000313" key="16">
    <source>
        <dbReference type="EMBL" id="EED92520.1"/>
    </source>
</evidence>
<keyword evidence="4" id="KW-0819">tRNA processing</keyword>
<evidence type="ECO:0000256" key="5">
    <source>
        <dbReference type="ARBA" id="ARBA00022857"/>
    </source>
</evidence>
<keyword evidence="5" id="KW-0521">NADP</keyword>
<evidence type="ECO:0000256" key="6">
    <source>
        <dbReference type="ARBA" id="ARBA00023002"/>
    </source>
</evidence>
<dbReference type="Pfam" id="PF01207">
    <property type="entry name" value="Dus"/>
    <property type="match status" value="1"/>
</dbReference>
<dbReference type="InParanoid" id="B8C389"/>
<evidence type="ECO:0000259" key="15">
    <source>
        <dbReference type="Pfam" id="PF01207"/>
    </source>
</evidence>
<dbReference type="InterPro" id="IPR018517">
    <property type="entry name" value="tRNA_hU_synthase_CS"/>
</dbReference>
<feature type="compositionally biased region" description="Basic residues" evidence="14">
    <location>
        <begin position="17"/>
        <end position="29"/>
    </location>
</feature>
<comment type="similarity">
    <text evidence="8">Belongs to the Dus family. Dus1 subfamily.</text>
</comment>
<comment type="catalytic activity">
    <reaction evidence="10">
        <text>5,6-dihydrouridine(17) in tRNA + NAD(+) = uridine(17) in tRNA + NADH + H(+)</text>
        <dbReference type="Rhea" id="RHEA:53372"/>
        <dbReference type="Rhea" id="RHEA-COMP:13541"/>
        <dbReference type="Rhea" id="RHEA-COMP:13542"/>
        <dbReference type="ChEBI" id="CHEBI:15378"/>
        <dbReference type="ChEBI" id="CHEBI:57540"/>
        <dbReference type="ChEBI" id="CHEBI:57945"/>
        <dbReference type="ChEBI" id="CHEBI:65315"/>
        <dbReference type="ChEBI" id="CHEBI:74443"/>
        <dbReference type="EC" id="1.3.1.88"/>
    </reaction>
    <physiologicalReaction direction="right-to-left" evidence="10">
        <dbReference type="Rhea" id="RHEA:53374"/>
    </physiologicalReaction>
</comment>
<dbReference type="CDD" id="cd02801">
    <property type="entry name" value="DUS_like_FMN"/>
    <property type="match status" value="1"/>
</dbReference>
<keyword evidence="6" id="KW-0560">Oxidoreductase</keyword>
<evidence type="ECO:0000256" key="7">
    <source>
        <dbReference type="ARBA" id="ARBA00023027"/>
    </source>
</evidence>
<keyword evidence="2" id="KW-0285">Flavoprotein</keyword>
<comment type="cofactor">
    <cofactor evidence="1">
        <name>FMN</name>
        <dbReference type="ChEBI" id="CHEBI:58210"/>
    </cofactor>
</comment>
<evidence type="ECO:0000256" key="4">
    <source>
        <dbReference type="ARBA" id="ARBA00022694"/>
    </source>
</evidence>
<evidence type="ECO:0000256" key="13">
    <source>
        <dbReference type="ARBA" id="ARBA00049467"/>
    </source>
</evidence>
<evidence type="ECO:0000256" key="3">
    <source>
        <dbReference type="ARBA" id="ARBA00022643"/>
    </source>
</evidence>
<comment type="catalytic activity">
    <reaction evidence="12">
        <text>5,6-dihydrouridine(16) in tRNA + NAD(+) = uridine(16) in tRNA + NADH + H(+)</text>
        <dbReference type="Rhea" id="RHEA:53380"/>
        <dbReference type="Rhea" id="RHEA-COMP:13543"/>
        <dbReference type="Rhea" id="RHEA-COMP:13544"/>
        <dbReference type="ChEBI" id="CHEBI:15378"/>
        <dbReference type="ChEBI" id="CHEBI:57540"/>
        <dbReference type="ChEBI" id="CHEBI:57945"/>
        <dbReference type="ChEBI" id="CHEBI:65315"/>
        <dbReference type="ChEBI" id="CHEBI:74443"/>
        <dbReference type="EC" id="1.3.1.88"/>
    </reaction>
    <physiologicalReaction direction="right-to-left" evidence="12">
        <dbReference type="Rhea" id="RHEA:53382"/>
    </physiologicalReaction>
</comment>
<dbReference type="PaxDb" id="35128-Thaps5557"/>
<keyword evidence="3" id="KW-0288">FMN</keyword>
<evidence type="ECO:0000256" key="12">
    <source>
        <dbReference type="ARBA" id="ARBA00048934"/>
    </source>
</evidence>
<evidence type="ECO:0000256" key="11">
    <source>
        <dbReference type="ARBA" id="ARBA00047652"/>
    </source>
</evidence>
<dbReference type="OMA" id="HARYRAT"/>
<dbReference type="InterPro" id="IPR035587">
    <property type="entry name" value="DUS-like_FMN-bd"/>
</dbReference>
<dbReference type="PANTHER" id="PTHR11082">
    <property type="entry name" value="TRNA-DIHYDROURIDINE SYNTHASE"/>
    <property type="match status" value="1"/>
</dbReference>
<dbReference type="GO" id="GO:0017150">
    <property type="term" value="F:tRNA dihydrouridine synthase activity"/>
    <property type="evidence" value="ECO:0000318"/>
    <property type="project" value="GO_Central"/>
</dbReference>
<name>B8C389_THAPS</name>
<dbReference type="HOGENOM" id="CLU_432452_0_0_1"/>
<sequence length="615" mass="69182">MAIDGTSTVTHHDDRAKKKKDKQKSKRKHKDEDGINGAKKSRKGKKRKRDKELSSVHDGDYEVSGKQSKKKSNRKASTEQENSSNHFPFEYQHILAPMVGASELAFRLLCRKYGATLSYTPMMSSSQFVQEAASMKNTVADSNLYRPLVCHFSANQPQDFAKAAKLVEKYCDAIDLNLGCPQRTAFIGHFGSYLLGQKDRKLVLSIVRAGSKAVSIPIFVKIRLLDTVEETTKLCHELRDAGASLIAIHARYRATWERTGPGARDGPALLDQVAVVKQSMPDFPIIANGNVITYDDVISNKQSTGADGIMSAEGILDNPALFFPRLGDANTEGKKEYTVPKYAPLSCDDSQTPKVDKSNEKKLQKLQKKLREIQSIEQKVLESGKSSIDDDQRIKLLTKSKIQAKLDAFEKIPSSQPAEPKTDGKYETTTLTLSELAATANDKLALAKEYLSLVRLYPTKIRTVVFHTRRMCKSLLEKYQLMEDCISCSTVDEVDTVLAKIERYTKQPHTFHYDQEKAAKEKDALARKKREEGKRKAYEGRMIRKAKREGLDDLEHYLRIGAEVPTVKIIQQLKGLSKEERLAVWKKDHSQHCLSYHLEEAKGDHTFVEDDEVAG</sequence>
<evidence type="ECO:0000256" key="9">
    <source>
        <dbReference type="ARBA" id="ARBA00038890"/>
    </source>
</evidence>
<evidence type="ECO:0000256" key="1">
    <source>
        <dbReference type="ARBA" id="ARBA00001917"/>
    </source>
</evidence>
<dbReference type="EMBL" id="CM000642">
    <property type="protein sequence ID" value="EED92520.1"/>
    <property type="molecule type" value="Genomic_DNA"/>
</dbReference>
<dbReference type="GO" id="GO:0050660">
    <property type="term" value="F:flavin adenine dinucleotide binding"/>
    <property type="evidence" value="ECO:0007669"/>
    <property type="project" value="InterPro"/>
</dbReference>
<keyword evidence="7" id="KW-0520">NAD</keyword>
<feature type="compositionally biased region" description="Basic and acidic residues" evidence="14">
    <location>
        <begin position="50"/>
        <end position="60"/>
    </location>
</feature>
<comment type="catalytic activity">
    <reaction evidence="13">
        <text>5,6-dihydrouridine(17) in tRNA + NADP(+) = uridine(17) in tRNA + NADPH + H(+)</text>
        <dbReference type="Rhea" id="RHEA:53368"/>
        <dbReference type="Rhea" id="RHEA-COMP:13541"/>
        <dbReference type="Rhea" id="RHEA-COMP:13542"/>
        <dbReference type="ChEBI" id="CHEBI:15378"/>
        <dbReference type="ChEBI" id="CHEBI:57783"/>
        <dbReference type="ChEBI" id="CHEBI:58349"/>
        <dbReference type="ChEBI" id="CHEBI:65315"/>
        <dbReference type="ChEBI" id="CHEBI:74443"/>
        <dbReference type="EC" id="1.3.1.88"/>
    </reaction>
    <physiologicalReaction direction="right-to-left" evidence="13">
        <dbReference type="Rhea" id="RHEA:53370"/>
    </physiologicalReaction>
</comment>
<feature type="compositionally biased region" description="Basic residues" evidence="14">
    <location>
        <begin position="39"/>
        <end position="49"/>
    </location>
</feature>
<evidence type="ECO:0000256" key="10">
    <source>
        <dbReference type="ARBA" id="ARBA00047287"/>
    </source>
</evidence>
<dbReference type="KEGG" id="tps:THAPSDRAFT_5557"/>
<protein>
    <recommendedName>
        <fullName evidence="9">tRNA-dihydrouridine(16/17) synthase [NAD(P)(+)]</fullName>
        <ecNumber evidence="9">1.3.1.88</ecNumber>
    </recommendedName>
</protein>
<evidence type="ECO:0000256" key="2">
    <source>
        <dbReference type="ARBA" id="ARBA00022630"/>
    </source>
</evidence>
<proteinExistence type="inferred from homology"/>
<evidence type="ECO:0000313" key="17">
    <source>
        <dbReference type="Proteomes" id="UP000001449"/>
    </source>
</evidence>
<keyword evidence="17" id="KW-1185">Reference proteome</keyword>
<evidence type="ECO:0000256" key="14">
    <source>
        <dbReference type="SAM" id="MobiDB-lite"/>
    </source>
</evidence>
<organism evidence="16 17">
    <name type="scientific">Thalassiosira pseudonana</name>
    <name type="common">Marine diatom</name>
    <name type="synonym">Cyclotella nana</name>
    <dbReference type="NCBI Taxonomy" id="35128"/>
    <lineage>
        <taxon>Eukaryota</taxon>
        <taxon>Sar</taxon>
        <taxon>Stramenopiles</taxon>
        <taxon>Ochrophyta</taxon>
        <taxon>Bacillariophyta</taxon>
        <taxon>Coscinodiscophyceae</taxon>
        <taxon>Thalassiosirophycidae</taxon>
        <taxon>Thalassiosirales</taxon>
        <taxon>Thalassiosiraceae</taxon>
        <taxon>Thalassiosira</taxon>
    </lineage>
</organism>
<dbReference type="SUPFAM" id="SSF51395">
    <property type="entry name" value="FMN-linked oxidoreductases"/>
    <property type="match status" value="1"/>
</dbReference>
<feature type="region of interest" description="Disordered" evidence="14">
    <location>
        <begin position="1"/>
        <end position="84"/>
    </location>
</feature>
<dbReference type="PANTHER" id="PTHR11082:SF5">
    <property type="entry name" value="TRNA-DIHYDROURIDINE(16_17) SYNTHASE [NAD(P)(+)]-LIKE"/>
    <property type="match status" value="1"/>
</dbReference>
<dbReference type="InterPro" id="IPR013785">
    <property type="entry name" value="Aldolase_TIM"/>
</dbReference>
<accession>B8C389</accession>
<dbReference type="Gene3D" id="3.20.20.70">
    <property type="entry name" value="Aldolase class I"/>
    <property type="match status" value="1"/>
</dbReference>
<dbReference type="AlphaFoldDB" id="B8C389"/>